<dbReference type="InterPro" id="IPR012773">
    <property type="entry name" value="Ectoine_EctB"/>
</dbReference>
<dbReference type="InterPro" id="IPR015424">
    <property type="entry name" value="PyrdxlP-dep_Trfase"/>
</dbReference>
<dbReference type="NCBIfam" id="TIGR00709">
    <property type="entry name" value="dat"/>
    <property type="match status" value="1"/>
</dbReference>
<dbReference type="Gene3D" id="3.90.1150.10">
    <property type="entry name" value="Aspartate Aminotransferase, domain 1"/>
    <property type="match status" value="1"/>
</dbReference>
<name>A0A5C7ESM3_9PROT</name>
<evidence type="ECO:0000256" key="1">
    <source>
        <dbReference type="ARBA" id="ARBA00001933"/>
    </source>
</evidence>
<dbReference type="EMBL" id="VPFL01000039">
    <property type="protein sequence ID" value="TXF10003.1"/>
    <property type="molecule type" value="Genomic_DNA"/>
</dbReference>
<dbReference type="NCBIfam" id="NF006733">
    <property type="entry name" value="PRK09264.1"/>
    <property type="match status" value="1"/>
</dbReference>
<comment type="caution">
    <text evidence="8">The sequence shown here is derived from an EMBL/GenBank/DDBJ whole genome shotgun (WGS) entry which is preliminary data.</text>
</comment>
<protein>
    <recommendedName>
        <fullName evidence="7">Diaminobutyrate--2-oxoglutarate transaminase</fullName>
        <ecNumber evidence="7">2.6.1.76</ecNumber>
    </recommendedName>
    <alternativeName>
        <fullName evidence="7">DABA aminotransferase</fullName>
    </alternativeName>
</protein>
<keyword evidence="4 7" id="KW-0808">Transferase</keyword>
<dbReference type="Gene3D" id="3.40.640.10">
    <property type="entry name" value="Type I PLP-dependent aspartate aminotransferase-like (Major domain)"/>
    <property type="match status" value="1"/>
</dbReference>
<dbReference type="NCBIfam" id="TIGR02407">
    <property type="entry name" value="ectoine_ectB"/>
    <property type="match status" value="1"/>
</dbReference>
<comment type="pathway">
    <text evidence="7">Amine and polyamine biosynthesis; ectoine biosynthesis; L-ectoine from L-aspartate 4-semialdehyde: step 1/3.</text>
</comment>
<dbReference type="AlphaFoldDB" id="A0A5C7ESM3"/>
<evidence type="ECO:0000256" key="3">
    <source>
        <dbReference type="ARBA" id="ARBA00022576"/>
    </source>
</evidence>
<evidence type="ECO:0000313" key="9">
    <source>
        <dbReference type="Proteomes" id="UP000321201"/>
    </source>
</evidence>
<dbReference type="PIRSF" id="PIRSF000521">
    <property type="entry name" value="Transaminase_4ab_Lys_Orn"/>
    <property type="match status" value="1"/>
</dbReference>
<dbReference type="GO" id="GO:0045303">
    <property type="term" value="F:diaminobutyrate-2-oxoglutarate transaminase activity"/>
    <property type="evidence" value="ECO:0007669"/>
    <property type="project" value="UniProtKB-EC"/>
</dbReference>
<comment type="cofactor">
    <cofactor evidence="1 7">
        <name>pyridoxal 5'-phosphate</name>
        <dbReference type="ChEBI" id="CHEBI:597326"/>
    </cofactor>
</comment>
<dbReference type="PANTHER" id="PTHR43552:SF2">
    <property type="entry name" value="DIAMINOBUTYRATE--2-OXOGLUTARATE TRANSAMINASE"/>
    <property type="match status" value="1"/>
</dbReference>
<comment type="function">
    <text evidence="7">Catalyzes reversively the conversion of L-aspartate beta-semialdehyde (ASA) to L-2,4-diaminobutyrate (DABA) by transamination with L-glutamate.</text>
</comment>
<dbReference type="InParanoid" id="A0A5C7ESM3"/>
<dbReference type="PANTHER" id="PTHR43552">
    <property type="entry name" value="DIAMINOBUTYRATE--2-OXOGLUTARATE AMINOTRANSFERASE"/>
    <property type="match status" value="1"/>
</dbReference>
<evidence type="ECO:0000256" key="2">
    <source>
        <dbReference type="ARBA" id="ARBA00008954"/>
    </source>
</evidence>
<dbReference type="EC" id="2.6.1.76" evidence="7"/>
<dbReference type="FunFam" id="3.40.640.10:FF:000004">
    <property type="entry name" value="Acetylornithine aminotransferase"/>
    <property type="match status" value="1"/>
</dbReference>
<sequence length="437" mass="48117">MNLRIFDRLESEVRGYIRSFPTIFTKARGAMLWDEDGNRYIDFFAGAGTLNYGHNEPGMKARLLEYLEHDGVVHGLDMATSAKKDFLETFERVILQPRHMRYKVQFPGPTGTNAVEAALKLARQVKGRTNIIAFTNAFHGVTSGALATTGNEKFRSAAGQPLANVQFVPYDGYLEGVDTTELLERMLSDKSSGLDLPAAVIIETVQGEGGVNTARFEWLQRLESICRRHDVLLIVDDIQVGCGRTGTFFSFERAGVSPDIVTLSKSLSGFGLPMSLVLMKPELDIWRPSAHNGTFRGNNLAFVTAREALLRYWTTDDFAREVERKGKMMRLWIEHIASAYPSGQFQARGRGMIQGLASRVAGLPNKIAAAAFKHGVVVETSGAEDDVIKLLPPLTIDTELLADGLYLLEQCVAETLGVRLATSSNVRTLRKTAGGGR</sequence>
<evidence type="ECO:0000256" key="7">
    <source>
        <dbReference type="RuleBase" id="RU365034"/>
    </source>
</evidence>
<accession>A0A5C7ESM3</accession>
<evidence type="ECO:0000256" key="6">
    <source>
        <dbReference type="RuleBase" id="RU003560"/>
    </source>
</evidence>
<evidence type="ECO:0000256" key="5">
    <source>
        <dbReference type="ARBA" id="ARBA00022898"/>
    </source>
</evidence>
<dbReference type="CDD" id="cd00610">
    <property type="entry name" value="OAT_like"/>
    <property type="match status" value="1"/>
</dbReference>
<dbReference type="Pfam" id="PF00202">
    <property type="entry name" value="Aminotran_3"/>
    <property type="match status" value="1"/>
</dbReference>
<dbReference type="InterPro" id="IPR004637">
    <property type="entry name" value="Dat"/>
</dbReference>
<dbReference type="InterPro" id="IPR015421">
    <property type="entry name" value="PyrdxlP-dep_Trfase_major"/>
</dbReference>
<dbReference type="RefSeq" id="WP_147801191.1">
    <property type="nucleotide sequence ID" value="NZ_VPFL01000039.1"/>
</dbReference>
<dbReference type="GO" id="GO:0030170">
    <property type="term" value="F:pyridoxal phosphate binding"/>
    <property type="evidence" value="ECO:0007669"/>
    <property type="project" value="InterPro"/>
</dbReference>
<keyword evidence="5 6" id="KW-0663">Pyridoxal phosphate</keyword>
<gene>
    <name evidence="8" type="primary">ectB</name>
    <name evidence="8" type="ORF">FR698_16015</name>
</gene>
<dbReference type="UniPathway" id="UPA00067">
    <property type="reaction ID" value="UER00121"/>
</dbReference>
<dbReference type="OrthoDB" id="5288905at2"/>
<dbReference type="InterPro" id="IPR049704">
    <property type="entry name" value="Aminotrans_3_PPA_site"/>
</dbReference>
<evidence type="ECO:0000313" key="8">
    <source>
        <dbReference type="EMBL" id="TXF10003.1"/>
    </source>
</evidence>
<dbReference type="InterPro" id="IPR015422">
    <property type="entry name" value="PyrdxlP-dep_Trfase_small"/>
</dbReference>
<keyword evidence="3 7" id="KW-0032">Aminotransferase</keyword>
<dbReference type="GO" id="GO:0019491">
    <property type="term" value="P:ectoine biosynthetic process"/>
    <property type="evidence" value="ECO:0007669"/>
    <property type="project" value="UniProtKB-UniPathway"/>
</dbReference>
<proteinExistence type="inferred from homology"/>
<dbReference type="Proteomes" id="UP000321201">
    <property type="component" value="Unassembled WGS sequence"/>
</dbReference>
<keyword evidence="9" id="KW-1185">Reference proteome</keyword>
<comment type="catalytic activity">
    <reaction evidence="7">
        <text>L-2,4-diaminobutanoate + 2-oxoglutarate = L-aspartate 4-semialdehyde + L-glutamate</text>
        <dbReference type="Rhea" id="RHEA:11160"/>
        <dbReference type="ChEBI" id="CHEBI:16810"/>
        <dbReference type="ChEBI" id="CHEBI:29985"/>
        <dbReference type="ChEBI" id="CHEBI:58761"/>
        <dbReference type="ChEBI" id="CHEBI:537519"/>
        <dbReference type="EC" id="2.6.1.76"/>
    </reaction>
</comment>
<comment type="similarity">
    <text evidence="2 6">Belongs to the class-III pyridoxal-phosphate-dependent aminotransferase family.</text>
</comment>
<dbReference type="SUPFAM" id="SSF53383">
    <property type="entry name" value="PLP-dependent transferases"/>
    <property type="match status" value="1"/>
</dbReference>
<dbReference type="PROSITE" id="PS00600">
    <property type="entry name" value="AA_TRANSFER_CLASS_3"/>
    <property type="match status" value="1"/>
</dbReference>
<organism evidence="8 9">
    <name type="scientific">Pelomicrobium methylotrophicum</name>
    <dbReference type="NCBI Taxonomy" id="2602750"/>
    <lineage>
        <taxon>Bacteria</taxon>
        <taxon>Pseudomonadati</taxon>
        <taxon>Pseudomonadota</taxon>
        <taxon>Hydrogenophilia</taxon>
        <taxon>Hydrogenophilia incertae sedis</taxon>
        <taxon>Pelomicrobium</taxon>
    </lineage>
</organism>
<reference evidence="8 9" key="1">
    <citation type="submission" date="2019-08" db="EMBL/GenBank/DDBJ databases">
        <title>Pelomicrobium methylotrophicum gen. nov., sp. nov. a moderately thermophilic, facultatively anaerobic, lithoautotrophic and methylotrophic bacterium isolated from a terrestrial mud volcano.</title>
        <authorList>
            <person name="Slobodkina G.B."/>
            <person name="Merkel A.Y."/>
            <person name="Slobodkin A.I."/>
        </authorList>
    </citation>
    <scope>NUCLEOTIDE SEQUENCE [LARGE SCALE GENOMIC DNA]</scope>
    <source>
        <strain evidence="8 9">SM250</strain>
    </source>
</reference>
<evidence type="ECO:0000256" key="4">
    <source>
        <dbReference type="ARBA" id="ARBA00022679"/>
    </source>
</evidence>
<dbReference type="GO" id="GO:0047307">
    <property type="term" value="F:diaminobutyrate-pyruvate transaminase activity"/>
    <property type="evidence" value="ECO:0007669"/>
    <property type="project" value="InterPro"/>
</dbReference>
<dbReference type="InterPro" id="IPR005814">
    <property type="entry name" value="Aminotrans_3"/>
</dbReference>